<dbReference type="InterPro" id="IPR003819">
    <property type="entry name" value="TauD/TfdA-like"/>
</dbReference>
<keyword evidence="4" id="KW-0560">Oxidoreductase</keyword>
<evidence type="ECO:0000256" key="3">
    <source>
        <dbReference type="ARBA" id="ARBA00022964"/>
    </source>
</evidence>
<dbReference type="EMBL" id="KQ965763">
    <property type="protein sequence ID" value="KXS15323.1"/>
    <property type="molecule type" value="Genomic_DNA"/>
</dbReference>
<dbReference type="PANTHER" id="PTHR30468:SF10">
    <property type="entry name" value="TAUD_TFDA-LIKE DOMAIN-CONTAINING PROTEIN"/>
    <property type="match status" value="1"/>
</dbReference>
<sequence>PKKYSGSLDRFEAVKVTPHIGLEFRDLKLNELNDQQIEDLSILVSQNGVVFLRNQAEIDPKFQLEFGKKIGEKFPTPPGTLHIHPLTPPQELNEILVITNEGKLAAQYTDTPASDGWHSDFTFEKTPSNYAALQLERIPEEGGDTLWSSGYAAYDRLSKPLRDFLETLHAEHDGNRFHDIAKVTGVKIRTERGADNVGDDLRAVHPLIRTNPVTGWKSLFVNKGFTKRIVELSKTESDALLNFLFDHIAGGFDFQVRFKWNIGDIAIWDNRSVFHSATRDFDPSIVRRGNRVAPLGEKPYFDGASLSRAEA</sequence>
<evidence type="ECO:0000256" key="2">
    <source>
        <dbReference type="ARBA" id="ARBA00022723"/>
    </source>
</evidence>
<dbReference type="InterPro" id="IPR042098">
    <property type="entry name" value="TauD-like_sf"/>
</dbReference>
<evidence type="ECO:0000256" key="5">
    <source>
        <dbReference type="ARBA" id="ARBA00023004"/>
    </source>
</evidence>
<keyword evidence="8" id="KW-1185">Reference proteome</keyword>
<evidence type="ECO:0000313" key="7">
    <source>
        <dbReference type="EMBL" id="KXS15323.1"/>
    </source>
</evidence>
<dbReference type="OrthoDB" id="10257314at2759"/>
<keyword evidence="3 7" id="KW-0223">Dioxygenase</keyword>
<dbReference type="AlphaFoldDB" id="A0A139AFY0"/>
<protein>
    <submittedName>
        <fullName evidence="7">Taurine catabolism dioxygenase</fullName>
    </submittedName>
</protein>
<dbReference type="SUPFAM" id="SSF51197">
    <property type="entry name" value="Clavaminate synthase-like"/>
    <property type="match status" value="1"/>
</dbReference>
<comment type="similarity">
    <text evidence="1">Belongs to the TfdA dioxygenase family.</text>
</comment>
<reference evidence="7 8" key="1">
    <citation type="journal article" date="2015" name="Genome Biol. Evol.">
        <title>Phylogenomic analyses indicate that early fungi evolved digesting cell walls of algal ancestors of land plants.</title>
        <authorList>
            <person name="Chang Y."/>
            <person name="Wang S."/>
            <person name="Sekimoto S."/>
            <person name="Aerts A.L."/>
            <person name="Choi C."/>
            <person name="Clum A."/>
            <person name="LaButti K.M."/>
            <person name="Lindquist E.A."/>
            <person name="Yee Ngan C."/>
            <person name="Ohm R.A."/>
            <person name="Salamov A.A."/>
            <person name="Grigoriev I.V."/>
            <person name="Spatafora J.W."/>
            <person name="Berbee M.L."/>
        </authorList>
    </citation>
    <scope>NUCLEOTIDE SEQUENCE [LARGE SCALE GENOMIC DNA]</scope>
    <source>
        <strain evidence="7 8">JEL478</strain>
    </source>
</reference>
<evidence type="ECO:0000256" key="4">
    <source>
        <dbReference type="ARBA" id="ARBA00023002"/>
    </source>
</evidence>
<dbReference type="GO" id="GO:0005737">
    <property type="term" value="C:cytoplasm"/>
    <property type="evidence" value="ECO:0007669"/>
    <property type="project" value="TreeGrafter"/>
</dbReference>
<dbReference type="Proteomes" id="UP000070544">
    <property type="component" value="Unassembled WGS sequence"/>
</dbReference>
<feature type="non-terminal residue" evidence="7">
    <location>
        <position position="1"/>
    </location>
</feature>
<feature type="domain" description="TauD/TfdA-like" evidence="6">
    <location>
        <begin position="15"/>
        <end position="291"/>
    </location>
</feature>
<dbReference type="STRING" id="1344416.A0A139AFY0"/>
<keyword evidence="2" id="KW-0479">Metal-binding</keyword>
<proteinExistence type="inferred from homology"/>
<dbReference type="Pfam" id="PF02668">
    <property type="entry name" value="TauD"/>
    <property type="match status" value="1"/>
</dbReference>
<dbReference type="InterPro" id="IPR051323">
    <property type="entry name" value="AtsK-like"/>
</dbReference>
<name>A0A139AFY0_GONPJ</name>
<evidence type="ECO:0000313" key="8">
    <source>
        <dbReference type="Proteomes" id="UP000070544"/>
    </source>
</evidence>
<accession>A0A139AFY0</accession>
<dbReference type="PANTHER" id="PTHR30468">
    <property type="entry name" value="ALPHA-KETOGLUTARATE-DEPENDENT SULFONATE DIOXYGENASE"/>
    <property type="match status" value="1"/>
</dbReference>
<dbReference type="Gene3D" id="3.60.130.10">
    <property type="entry name" value="Clavaminate synthase-like"/>
    <property type="match status" value="1"/>
</dbReference>
<dbReference type="OMA" id="WNKNDMA"/>
<evidence type="ECO:0000256" key="1">
    <source>
        <dbReference type="ARBA" id="ARBA00005896"/>
    </source>
</evidence>
<organism evidence="7 8">
    <name type="scientific">Gonapodya prolifera (strain JEL478)</name>
    <name type="common">Monoblepharis prolifera</name>
    <dbReference type="NCBI Taxonomy" id="1344416"/>
    <lineage>
        <taxon>Eukaryota</taxon>
        <taxon>Fungi</taxon>
        <taxon>Fungi incertae sedis</taxon>
        <taxon>Chytridiomycota</taxon>
        <taxon>Chytridiomycota incertae sedis</taxon>
        <taxon>Monoblepharidomycetes</taxon>
        <taxon>Monoblepharidales</taxon>
        <taxon>Gonapodyaceae</taxon>
        <taxon>Gonapodya</taxon>
    </lineage>
</organism>
<gene>
    <name evidence="7" type="ORF">M427DRAFT_79122</name>
</gene>
<evidence type="ECO:0000259" key="6">
    <source>
        <dbReference type="Pfam" id="PF02668"/>
    </source>
</evidence>
<dbReference type="GO" id="GO:0046872">
    <property type="term" value="F:metal ion binding"/>
    <property type="evidence" value="ECO:0007669"/>
    <property type="project" value="UniProtKB-KW"/>
</dbReference>
<feature type="non-terminal residue" evidence="7">
    <location>
        <position position="311"/>
    </location>
</feature>
<dbReference type="GO" id="GO:0016706">
    <property type="term" value="F:2-oxoglutarate-dependent dioxygenase activity"/>
    <property type="evidence" value="ECO:0007669"/>
    <property type="project" value="TreeGrafter"/>
</dbReference>
<keyword evidence="5" id="KW-0408">Iron</keyword>